<sequence length="73" mass="8335">MFGLGKSRSKFGRWIDERGITQQEISDASGVNRNTISQLANDKTAAPSWKTKRSLIRTLRKYDSEINAEDFWG</sequence>
<evidence type="ECO:0000313" key="2">
    <source>
        <dbReference type="EMBL" id="MFB5191648.1"/>
    </source>
</evidence>
<reference evidence="2 3" key="1">
    <citation type="journal article" date="2024" name="Int. J. Mol. Sci.">
        <title>Exploration of Alicyclobacillus spp. Genome in Search of Antibiotic Resistance.</title>
        <authorList>
            <person name="Bucka-Kolendo J."/>
            <person name="Kiousi D.E."/>
            <person name="Dekowska A."/>
            <person name="Mikolajczuk-Szczyrba A."/>
            <person name="Karadedos D.M."/>
            <person name="Michael P."/>
            <person name="Galanis A."/>
            <person name="Sokolowska B."/>
        </authorList>
    </citation>
    <scope>NUCLEOTIDE SEQUENCE [LARGE SCALE GENOMIC DNA]</scope>
    <source>
        <strain evidence="2 3">KKP 3000</strain>
    </source>
</reference>
<evidence type="ECO:0000259" key="1">
    <source>
        <dbReference type="PROSITE" id="PS50943"/>
    </source>
</evidence>
<gene>
    <name evidence="2" type="ORF">KKP3000_000424</name>
</gene>
<name>A0ABV5AHA8_9BACL</name>
<proteinExistence type="predicted"/>
<comment type="caution">
    <text evidence="2">The sequence shown here is derived from an EMBL/GenBank/DDBJ whole genome shotgun (WGS) entry which is preliminary data.</text>
</comment>
<dbReference type="RefSeq" id="WP_375330576.1">
    <property type="nucleotide sequence ID" value="NZ_JBDXSU010000012.1"/>
</dbReference>
<dbReference type="SUPFAM" id="SSF47413">
    <property type="entry name" value="lambda repressor-like DNA-binding domains"/>
    <property type="match status" value="1"/>
</dbReference>
<evidence type="ECO:0000313" key="3">
    <source>
        <dbReference type="Proteomes" id="UP001579974"/>
    </source>
</evidence>
<dbReference type="PROSITE" id="PS50943">
    <property type="entry name" value="HTH_CROC1"/>
    <property type="match status" value="1"/>
</dbReference>
<accession>A0ABV5AHA8</accession>
<protein>
    <submittedName>
        <fullName evidence="2">Helix-turn-helix domain-containing protein</fullName>
    </submittedName>
</protein>
<dbReference type="InterPro" id="IPR001387">
    <property type="entry name" value="Cro/C1-type_HTH"/>
</dbReference>
<dbReference type="InterPro" id="IPR010982">
    <property type="entry name" value="Lambda_DNA-bd_dom_sf"/>
</dbReference>
<dbReference type="SMART" id="SM00530">
    <property type="entry name" value="HTH_XRE"/>
    <property type="match status" value="1"/>
</dbReference>
<dbReference type="Gene3D" id="1.10.260.40">
    <property type="entry name" value="lambda repressor-like DNA-binding domains"/>
    <property type="match status" value="1"/>
</dbReference>
<keyword evidence="3" id="KW-1185">Reference proteome</keyword>
<dbReference type="Pfam" id="PF01381">
    <property type="entry name" value="HTH_3"/>
    <property type="match status" value="1"/>
</dbReference>
<organism evidence="2 3">
    <name type="scientific">Alicyclobacillus fastidiosus</name>
    <dbReference type="NCBI Taxonomy" id="392011"/>
    <lineage>
        <taxon>Bacteria</taxon>
        <taxon>Bacillati</taxon>
        <taxon>Bacillota</taxon>
        <taxon>Bacilli</taxon>
        <taxon>Bacillales</taxon>
        <taxon>Alicyclobacillaceae</taxon>
        <taxon>Alicyclobacillus</taxon>
    </lineage>
</organism>
<dbReference type="EMBL" id="JBDXSU010000012">
    <property type="protein sequence ID" value="MFB5191648.1"/>
    <property type="molecule type" value="Genomic_DNA"/>
</dbReference>
<feature type="domain" description="HTH cro/C1-type" evidence="1">
    <location>
        <begin position="17"/>
        <end position="48"/>
    </location>
</feature>
<dbReference type="CDD" id="cd00093">
    <property type="entry name" value="HTH_XRE"/>
    <property type="match status" value="1"/>
</dbReference>
<dbReference type="Proteomes" id="UP001579974">
    <property type="component" value="Unassembled WGS sequence"/>
</dbReference>